<keyword evidence="8" id="KW-0999">Mitochondrion inner membrane</keyword>
<dbReference type="SUPFAM" id="SSF54637">
    <property type="entry name" value="Thioesterase/thiol ester dehydrase-isomerase"/>
    <property type="match status" value="1"/>
</dbReference>
<comment type="catalytic activity">
    <reaction evidence="17">
        <text>(9Z)-octadecenoyl-CoA + H2O = (9Z)-octadecenoate + CoA + H(+)</text>
        <dbReference type="Rhea" id="RHEA:40139"/>
        <dbReference type="ChEBI" id="CHEBI:15377"/>
        <dbReference type="ChEBI" id="CHEBI:15378"/>
        <dbReference type="ChEBI" id="CHEBI:30823"/>
        <dbReference type="ChEBI" id="CHEBI:57287"/>
        <dbReference type="ChEBI" id="CHEBI:57387"/>
    </reaction>
    <physiologicalReaction direction="left-to-right" evidence="17">
        <dbReference type="Rhea" id="RHEA:40140"/>
    </physiologicalReaction>
</comment>
<keyword evidence="12" id="KW-0443">Lipid metabolism</keyword>
<evidence type="ECO:0000256" key="9">
    <source>
        <dbReference type="ARBA" id="ARBA00022801"/>
    </source>
</evidence>
<reference evidence="28" key="1">
    <citation type="submission" date="2018-05" db="EMBL/GenBank/DDBJ databases">
        <authorList>
            <person name="Lanie J.A."/>
            <person name="Ng W.-L."/>
            <person name="Kazmierczak K.M."/>
            <person name="Andrzejewski T.M."/>
            <person name="Davidsen T.M."/>
            <person name="Wayne K.J."/>
            <person name="Tettelin H."/>
            <person name="Glass J.I."/>
            <person name="Rusch D."/>
            <person name="Podicherti R."/>
            <person name="Tsui H.-C.T."/>
            <person name="Winkler M.E."/>
        </authorList>
    </citation>
    <scope>NUCLEOTIDE SEQUENCE</scope>
</reference>
<keyword evidence="6" id="KW-0963">Cytoplasm</keyword>
<keyword evidence="14" id="KW-0472">Membrane</keyword>
<evidence type="ECO:0000256" key="1">
    <source>
        <dbReference type="ARBA" id="ARBA00004496"/>
    </source>
</evidence>
<evidence type="ECO:0000256" key="24">
    <source>
        <dbReference type="ARBA" id="ARBA00047969"/>
    </source>
</evidence>
<evidence type="ECO:0000256" key="26">
    <source>
        <dbReference type="ARBA" id="ARBA00048180"/>
    </source>
</evidence>
<keyword evidence="5" id="KW-1003">Cell membrane</keyword>
<evidence type="ECO:0000256" key="12">
    <source>
        <dbReference type="ARBA" id="ARBA00023098"/>
    </source>
</evidence>
<evidence type="ECO:0000256" key="2">
    <source>
        <dbReference type="ARBA" id="ARBA00004569"/>
    </source>
</evidence>
<evidence type="ECO:0000256" key="23">
    <source>
        <dbReference type="ARBA" id="ARBA00047734"/>
    </source>
</evidence>
<comment type="subcellular location">
    <subcellularLocation>
        <location evidence="3">Cell projection</location>
        <location evidence="3">Ruffle membrane</location>
    </subcellularLocation>
    <subcellularLocation>
        <location evidence="1">Cytoplasm</location>
    </subcellularLocation>
    <subcellularLocation>
        <location evidence="4">Mitochondrion inner membrane</location>
        <topology evidence="4">Peripheral membrane protein</topology>
    </subcellularLocation>
    <subcellularLocation>
        <location evidence="2">Mitochondrion intermembrane space</location>
    </subcellularLocation>
</comment>
<evidence type="ECO:0000256" key="18">
    <source>
        <dbReference type="ARBA" id="ARBA00038456"/>
    </source>
</evidence>
<evidence type="ECO:0000256" key="17">
    <source>
        <dbReference type="ARBA" id="ARBA00037002"/>
    </source>
</evidence>
<evidence type="ECO:0000256" key="4">
    <source>
        <dbReference type="ARBA" id="ARBA00004637"/>
    </source>
</evidence>
<evidence type="ECO:0000256" key="22">
    <source>
        <dbReference type="ARBA" id="ARBA00047588"/>
    </source>
</evidence>
<comment type="catalytic activity">
    <reaction evidence="25">
        <text>dodecanoyl-CoA + H2O = dodecanoate + CoA + H(+)</text>
        <dbReference type="Rhea" id="RHEA:30135"/>
        <dbReference type="ChEBI" id="CHEBI:15377"/>
        <dbReference type="ChEBI" id="CHEBI:15378"/>
        <dbReference type="ChEBI" id="CHEBI:18262"/>
        <dbReference type="ChEBI" id="CHEBI:57287"/>
        <dbReference type="ChEBI" id="CHEBI:57375"/>
    </reaction>
    <physiologicalReaction direction="left-to-right" evidence="25">
        <dbReference type="Rhea" id="RHEA:30136"/>
    </physiologicalReaction>
</comment>
<dbReference type="GO" id="GO:0006631">
    <property type="term" value="P:fatty acid metabolic process"/>
    <property type="evidence" value="ECO:0007669"/>
    <property type="project" value="UniProtKB-KW"/>
</dbReference>
<sequence length="207" mass="23168">MSENERETGIRLADRVRDLLLKIHKSAPTSEMMEKAITHVDTANEALEESVRLRWYEIDEKEIDDLAKERLTIEARDNSLFRGERNPLAPPIRVRIEKDDTGQEVIVGELEINRCREGPEGRVHGGFLAGLFDDVLSGAVRLAGGGPAVTGKLDIRYRKATPIDQKLRFEAHLENSTGRRIKAKAKCLANGVVTAEAEALFIRIKTD</sequence>
<comment type="catalytic activity">
    <reaction evidence="22">
        <text>octanoyl-CoA + H2O = octanoate + CoA + H(+)</text>
        <dbReference type="Rhea" id="RHEA:30143"/>
        <dbReference type="ChEBI" id="CHEBI:15377"/>
        <dbReference type="ChEBI" id="CHEBI:15378"/>
        <dbReference type="ChEBI" id="CHEBI:25646"/>
        <dbReference type="ChEBI" id="CHEBI:57287"/>
        <dbReference type="ChEBI" id="CHEBI:57386"/>
    </reaction>
    <physiologicalReaction direction="left-to-right" evidence="22">
        <dbReference type="Rhea" id="RHEA:30144"/>
    </physiologicalReaction>
</comment>
<evidence type="ECO:0000256" key="16">
    <source>
        <dbReference type="ARBA" id="ARBA00035852"/>
    </source>
</evidence>
<dbReference type="GO" id="GO:0006915">
    <property type="term" value="P:apoptotic process"/>
    <property type="evidence" value="ECO:0007669"/>
    <property type="project" value="UniProtKB-KW"/>
</dbReference>
<evidence type="ECO:0000256" key="13">
    <source>
        <dbReference type="ARBA" id="ARBA00023128"/>
    </source>
</evidence>
<evidence type="ECO:0000256" key="8">
    <source>
        <dbReference type="ARBA" id="ARBA00022792"/>
    </source>
</evidence>
<evidence type="ECO:0000259" key="27">
    <source>
        <dbReference type="Pfam" id="PF03061"/>
    </source>
</evidence>
<keyword evidence="10" id="KW-0276">Fatty acid metabolism</keyword>
<dbReference type="GO" id="GO:0005758">
    <property type="term" value="C:mitochondrial intermembrane space"/>
    <property type="evidence" value="ECO:0007669"/>
    <property type="project" value="UniProtKB-SubCell"/>
</dbReference>
<proteinExistence type="inferred from homology"/>
<dbReference type="EMBL" id="UINC01013169">
    <property type="protein sequence ID" value="SVA57064.1"/>
    <property type="molecule type" value="Genomic_DNA"/>
</dbReference>
<comment type="catalytic activity">
    <reaction evidence="16">
        <text>(5Z,8Z,11Z,14Z)-eicosatetraenoyl-CoA + H2O = (5Z,8Z,11Z,14Z)-eicosatetraenoate + CoA + H(+)</text>
        <dbReference type="Rhea" id="RHEA:40151"/>
        <dbReference type="ChEBI" id="CHEBI:15377"/>
        <dbReference type="ChEBI" id="CHEBI:15378"/>
        <dbReference type="ChEBI" id="CHEBI:32395"/>
        <dbReference type="ChEBI" id="CHEBI:57287"/>
        <dbReference type="ChEBI" id="CHEBI:57368"/>
    </reaction>
    <physiologicalReaction direction="left-to-right" evidence="16">
        <dbReference type="Rhea" id="RHEA:40152"/>
    </physiologicalReaction>
</comment>
<dbReference type="EC" id="3.1.2.2" evidence="19"/>
<keyword evidence="13" id="KW-0496">Mitochondrion</keyword>
<protein>
    <recommendedName>
        <fullName evidence="20">Acyl-coenzyme A thioesterase THEM4</fullName>
        <ecNumber evidence="19">3.1.2.2</ecNumber>
    </recommendedName>
    <alternativeName>
        <fullName evidence="21">Thioesterase superfamily member 4</fullName>
    </alternativeName>
</protein>
<dbReference type="Pfam" id="PF03061">
    <property type="entry name" value="4HBT"/>
    <property type="match status" value="1"/>
</dbReference>
<evidence type="ECO:0000256" key="7">
    <source>
        <dbReference type="ARBA" id="ARBA00022703"/>
    </source>
</evidence>
<dbReference type="Gene3D" id="3.10.129.10">
    <property type="entry name" value="Hotdog Thioesterase"/>
    <property type="match status" value="1"/>
</dbReference>
<dbReference type="GO" id="GO:0016787">
    <property type="term" value="F:hydrolase activity"/>
    <property type="evidence" value="ECO:0007669"/>
    <property type="project" value="UniProtKB-KW"/>
</dbReference>
<dbReference type="InterPro" id="IPR006683">
    <property type="entry name" value="Thioestr_dom"/>
</dbReference>
<evidence type="ECO:0000256" key="6">
    <source>
        <dbReference type="ARBA" id="ARBA00022490"/>
    </source>
</evidence>
<keyword evidence="11" id="KW-0809">Transit peptide</keyword>
<evidence type="ECO:0000256" key="20">
    <source>
        <dbReference type="ARBA" id="ARBA00040123"/>
    </source>
</evidence>
<comment type="catalytic activity">
    <reaction evidence="26">
        <text>tetradecanoyl-CoA + H2O = tetradecanoate + CoA + H(+)</text>
        <dbReference type="Rhea" id="RHEA:40119"/>
        <dbReference type="ChEBI" id="CHEBI:15377"/>
        <dbReference type="ChEBI" id="CHEBI:15378"/>
        <dbReference type="ChEBI" id="CHEBI:30807"/>
        <dbReference type="ChEBI" id="CHEBI:57287"/>
        <dbReference type="ChEBI" id="CHEBI:57385"/>
    </reaction>
    <physiologicalReaction direction="left-to-right" evidence="26">
        <dbReference type="Rhea" id="RHEA:40120"/>
    </physiologicalReaction>
</comment>
<gene>
    <name evidence="28" type="ORF">METZ01_LOCUS109918</name>
</gene>
<evidence type="ECO:0000256" key="11">
    <source>
        <dbReference type="ARBA" id="ARBA00022946"/>
    </source>
</evidence>
<keyword evidence="9" id="KW-0378">Hydrolase</keyword>
<evidence type="ECO:0000256" key="15">
    <source>
        <dbReference type="ARBA" id="ARBA00023273"/>
    </source>
</evidence>
<keyword evidence="7" id="KW-0053">Apoptosis</keyword>
<evidence type="ECO:0000313" key="28">
    <source>
        <dbReference type="EMBL" id="SVA57064.1"/>
    </source>
</evidence>
<evidence type="ECO:0000256" key="25">
    <source>
        <dbReference type="ARBA" id="ARBA00048074"/>
    </source>
</evidence>
<feature type="domain" description="Thioesterase" evidence="27">
    <location>
        <begin position="121"/>
        <end position="182"/>
    </location>
</feature>
<evidence type="ECO:0000256" key="14">
    <source>
        <dbReference type="ARBA" id="ARBA00023136"/>
    </source>
</evidence>
<name>A0A381WX31_9ZZZZ</name>
<accession>A0A381WX31</accession>
<organism evidence="28">
    <name type="scientific">marine metagenome</name>
    <dbReference type="NCBI Taxonomy" id="408172"/>
    <lineage>
        <taxon>unclassified sequences</taxon>
        <taxon>metagenomes</taxon>
        <taxon>ecological metagenomes</taxon>
    </lineage>
</organism>
<dbReference type="PANTHER" id="PTHR12418">
    <property type="entry name" value="ACYL-COENZYME A THIOESTERASE THEM4"/>
    <property type="match status" value="1"/>
</dbReference>
<evidence type="ECO:0000256" key="10">
    <source>
        <dbReference type="ARBA" id="ARBA00022832"/>
    </source>
</evidence>
<comment type="similarity">
    <text evidence="18">Belongs to the THEM4/THEM5 thioesterase family.</text>
</comment>
<keyword evidence="15" id="KW-0966">Cell projection</keyword>
<evidence type="ECO:0000256" key="19">
    <source>
        <dbReference type="ARBA" id="ARBA00038848"/>
    </source>
</evidence>
<evidence type="ECO:0000256" key="3">
    <source>
        <dbReference type="ARBA" id="ARBA00004632"/>
    </source>
</evidence>
<dbReference type="InterPro" id="IPR029069">
    <property type="entry name" value="HotDog_dom_sf"/>
</dbReference>
<comment type="catalytic activity">
    <reaction evidence="23">
        <text>hexadecanoyl-CoA + H2O = hexadecanoate + CoA + H(+)</text>
        <dbReference type="Rhea" id="RHEA:16645"/>
        <dbReference type="ChEBI" id="CHEBI:7896"/>
        <dbReference type="ChEBI" id="CHEBI:15377"/>
        <dbReference type="ChEBI" id="CHEBI:15378"/>
        <dbReference type="ChEBI" id="CHEBI:57287"/>
        <dbReference type="ChEBI" id="CHEBI:57379"/>
        <dbReference type="EC" id="3.1.2.2"/>
    </reaction>
    <physiologicalReaction direction="left-to-right" evidence="23">
        <dbReference type="Rhea" id="RHEA:16646"/>
    </physiologicalReaction>
</comment>
<evidence type="ECO:0000256" key="5">
    <source>
        <dbReference type="ARBA" id="ARBA00022475"/>
    </source>
</evidence>
<evidence type="ECO:0000256" key="21">
    <source>
        <dbReference type="ARBA" id="ARBA00043210"/>
    </source>
</evidence>
<dbReference type="InterPro" id="IPR052365">
    <property type="entry name" value="THEM4/THEM5_acyl-CoA_thioest"/>
</dbReference>
<dbReference type="AlphaFoldDB" id="A0A381WX31"/>
<dbReference type="GO" id="GO:0005743">
    <property type="term" value="C:mitochondrial inner membrane"/>
    <property type="evidence" value="ECO:0007669"/>
    <property type="project" value="UniProtKB-SubCell"/>
</dbReference>
<comment type="catalytic activity">
    <reaction evidence="24">
        <text>decanoyl-CoA + H2O = decanoate + CoA + H(+)</text>
        <dbReference type="Rhea" id="RHEA:40059"/>
        <dbReference type="ChEBI" id="CHEBI:15377"/>
        <dbReference type="ChEBI" id="CHEBI:15378"/>
        <dbReference type="ChEBI" id="CHEBI:27689"/>
        <dbReference type="ChEBI" id="CHEBI:57287"/>
        <dbReference type="ChEBI" id="CHEBI:61430"/>
    </reaction>
    <physiologicalReaction direction="left-to-right" evidence="24">
        <dbReference type="Rhea" id="RHEA:40060"/>
    </physiologicalReaction>
</comment>
<dbReference type="CDD" id="cd03443">
    <property type="entry name" value="PaaI_thioesterase"/>
    <property type="match status" value="1"/>
</dbReference>
<dbReference type="GO" id="GO:0032587">
    <property type="term" value="C:ruffle membrane"/>
    <property type="evidence" value="ECO:0007669"/>
    <property type="project" value="UniProtKB-SubCell"/>
</dbReference>
<dbReference type="PANTHER" id="PTHR12418:SF19">
    <property type="entry name" value="ACYL-COENZYME A THIOESTERASE THEM4"/>
    <property type="match status" value="1"/>
</dbReference>